<dbReference type="InterPro" id="IPR025836">
    <property type="entry name" value="Zn_knuckle_CX2CX4HX4C"/>
</dbReference>
<accession>A0AAP0BC96</accession>
<dbReference type="GO" id="GO:0008270">
    <property type="term" value="F:zinc ion binding"/>
    <property type="evidence" value="ECO:0007669"/>
    <property type="project" value="UniProtKB-KW"/>
</dbReference>
<feature type="region of interest" description="Disordered" evidence="2">
    <location>
        <begin position="1"/>
        <end position="47"/>
    </location>
</feature>
<evidence type="ECO:0000313" key="4">
    <source>
        <dbReference type="EMBL" id="KAK8934497.1"/>
    </source>
</evidence>
<evidence type="ECO:0000313" key="5">
    <source>
        <dbReference type="Proteomes" id="UP001418222"/>
    </source>
</evidence>
<comment type="caution">
    <text evidence="4">The sequence shown here is derived from an EMBL/GenBank/DDBJ whole genome shotgun (WGS) entry which is preliminary data.</text>
</comment>
<dbReference type="PANTHER" id="PTHR47798">
    <property type="entry name" value="OS04G0555800 PROTEIN"/>
    <property type="match status" value="1"/>
</dbReference>
<dbReference type="GO" id="GO:0003676">
    <property type="term" value="F:nucleic acid binding"/>
    <property type="evidence" value="ECO:0007669"/>
    <property type="project" value="InterPro"/>
</dbReference>
<dbReference type="Gene3D" id="4.10.60.10">
    <property type="entry name" value="Zinc finger, CCHC-type"/>
    <property type="match status" value="2"/>
</dbReference>
<dbReference type="Pfam" id="PF00098">
    <property type="entry name" value="zf-CCHC"/>
    <property type="match status" value="2"/>
</dbReference>
<sequence length="266" mass="29608">MVSERQRAARKRFRAANPDLFPKPEPPKDPSAKKQKKKEKMKKRQTSIRAKIEKRKGVSHLKKHPLRLPGMRPGDGCFICKSKEHVAKLCPEKASWEKNKICLLCRHRGHSLKNCPEKKGATEQKFCYNCGEVGHSLSKCTQPIQDGGTKFASCFVCNERGHLSKYCPKNVHGIYPKGGSCIVCGEVTHLAKHCPKKAEKPLLSSGAGGRSSENWHGKRKVFCSGDDLEDDFVIEDDNSDGKRTQGSASGDAKEKKKKGPKVVNFV</sequence>
<dbReference type="Pfam" id="PF14392">
    <property type="entry name" value="zf-CCHC_4"/>
    <property type="match status" value="2"/>
</dbReference>
<dbReference type="InterPro" id="IPR001878">
    <property type="entry name" value="Znf_CCHC"/>
</dbReference>
<feature type="region of interest" description="Disordered" evidence="2">
    <location>
        <begin position="233"/>
        <end position="266"/>
    </location>
</feature>
<dbReference type="PROSITE" id="PS50158">
    <property type="entry name" value="ZF_CCHC"/>
    <property type="match status" value="2"/>
</dbReference>
<feature type="domain" description="CCHC-type" evidence="3">
    <location>
        <begin position="154"/>
        <end position="169"/>
    </location>
</feature>
<organism evidence="4 5">
    <name type="scientific">Platanthera zijinensis</name>
    <dbReference type="NCBI Taxonomy" id="2320716"/>
    <lineage>
        <taxon>Eukaryota</taxon>
        <taxon>Viridiplantae</taxon>
        <taxon>Streptophyta</taxon>
        <taxon>Embryophyta</taxon>
        <taxon>Tracheophyta</taxon>
        <taxon>Spermatophyta</taxon>
        <taxon>Magnoliopsida</taxon>
        <taxon>Liliopsida</taxon>
        <taxon>Asparagales</taxon>
        <taxon>Orchidaceae</taxon>
        <taxon>Orchidoideae</taxon>
        <taxon>Orchideae</taxon>
        <taxon>Orchidinae</taxon>
        <taxon>Platanthera</taxon>
    </lineage>
</organism>
<dbReference type="SUPFAM" id="SSF57756">
    <property type="entry name" value="Retrovirus zinc finger-like domains"/>
    <property type="match status" value="2"/>
</dbReference>
<gene>
    <name evidence="4" type="ORF">KSP39_PZI014672</name>
</gene>
<reference evidence="4 5" key="1">
    <citation type="journal article" date="2022" name="Nat. Plants">
        <title>Genomes of leafy and leafless Platanthera orchids illuminate the evolution of mycoheterotrophy.</title>
        <authorList>
            <person name="Li M.H."/>
            <person name="Liu K.W."/>
            <person name="Li Z."/>
            <person name="Lu H.C."/>
            <person name="Ye Q.L."/>
            <person name="Zhang D."/>
            <person name="Wang J.Y."/>
            <person name="Li Y.F."/>
            <person name="Zhong Z.M."/>
            <person name="Liu X."/>
            <person name="Yu X."/>
            <person name="Liu D.K."/>
            <person name="Tu X.D."/>
            <person name="Liu B."/>
            <person name="Hao Y."/>
            <person name="Liao X.Y."/>
            <person name="Jiang Y.T."/>
            <person name="Sun W.H."/>
            <person name="Chen J."/>
            <person name="Chen Y.Q."/>
            <person name="Ai Y."/>
            <person name="Zhai J.W."/>
            <person name="Wu S.S."/>
            <person name="Zhou Z."/>
            <person name="Hsiao Y.Y."/>
            <person name="Wu W.L."/>
            <person name="Chen Y.Y."/>
            <person name="Lin Y.F."/>
            <person name="Hsu J.L."/>
            <person name="Li C.Y."/>
            <person name="Wang Z.W."/>
            <person name="Zhao X."/>
            <person name="Zhong W.Y."/>
            <person name="Ma X.K."/>
            <person name="Ma L."/>
            <person name="Huang J."/>
            <person name="Chen G.Z."/>
            <person name="Huang M.Z."/>
            <person name="Huang L."/>
            <person name="Peng D.H."/>
            <person name="Luo Y.B."/>
            <person name="Zou S.Q."/>
            <person name="Chen S.P."/>
            <person name="Lan S."/>
            <person name="Tsai W.C."/>
            <person name="Van de Peer Y."/>
            <person name="Liu Z.J."/>
        </authorList>
    </citation>
    <scope>NUCLEOTIDE SEQUENCE [LARGE SCALE GENOMIC DNA]</scope>
    <source>
        <strain evidence="4">Lor287</strain>
    </source>
</reference>
<protein>
    <recommendedName>
        <fullName evidence="3">CCHC-type domain-containing protein</fullName>
    </recommendedName>
</protein>
<dbReference type="Proteomes" id="UP001418222">
    <property type="component" value="Unassembled WGS sequence"/>
</dbReference>
<dbReference type="AlphaFoldDB" id="A0AAP0BC96"/>
<evidence type="ECO:0000259" key="3">
    <source>
        <dbReference type="PROSITE" id="PS50158"/>
    </source>
</evidence>
<dbReference type="SMART" id="SM00343">
    <property type="entry name" value="ZnF_C2HC"/>
    <property type="match status" value="5"/>
</dbReference>
<keyword evidence="1" id="KW-0862">Zinc</keyword>
<keyword evidence="1" id="KW-0863">Zinc-finger</keyword>
<evidence type="ECO:0000256" key="1">
    <source>
        <dbReference type="PROSITE-ProRule" id="PRU00047"/>
    </source>
</evidence>
<proteinExistence type="predicted"/>
<evidence type="ECO:0000256" key="2">
    <source>
        <dbReference type="SAM" id="MobiDB-lite"/>
    </source>
</evidence>
<dbReference type="PANTHER" id="PTHR47798:SF2">
    <property type="entry name" value="CCHC-TYPE DOMAIN-CONTAINING PROTEIN"/>
    <property type="match status" value="1"/>
</dbReference>
<name>A0AAP0BC96_9ASPA</name>
<feature type="domain" description="CCHC-type" evidence="3">
    <location>
        <begin position="127"/>
        <end position="142"/>
    </location>
</feature>
<dbReference type="EMBL" id="JBBWWQ010000012">
    <property type="protein sequence ID" value="KAK8934497.1"/>
    <property type="molecule type" value="Genomic_DNA"/>
</dbReference>
<keyword evidence="5" id="KW-1185">Reference proteome</keyword>
<feature type="compositionally biased region" description="Basic residues" evidence="2">
    <location>
        <begin position="33"/>
        <end position="47"/>
    </location>
</feature>
<keyword evidence="1" id="KW-0479">Metal-binding</keyword>
<dbReference type="InterPro" id="IPR036875">
    <property type="entry name" value="Znf_CCHC_sf"/>
</dbReference>